<reference evidence="9 10" key="1">
    <citation type="journal article" date="2014" name="Am. J. Bot.">
        <title>Genome assembly and annotation for red clover (Trifolium pratense; Fabaceae).</title>
        <authorList>
            <person name="Istvanek J."/>
            <person name="Jaros M."/>
            <person name="Krenek A."/>
            <person name="Repkova J."/>
        </authorList>
    </citation>
    <scope>NUCLEOTIDE SEQUENCE [LARGE SCALE GENOMIC DNA]</scope>
    <source>
        <strain evidence="10">cv. Tatra</strain>
        <tissue evidence="9">Young leaves</tissue>
    </source>
</reference>
<keyword evidence="3 6" id="KW-0863">Zinc-finger</keyword>
<dbReference type="PANTHER" id="PTHR47287:SF15">
    <property type="entry name" value="ZINC FINGER PROTEIN 3-LIKE"/>
    <property type="match status" value="1"/>
</dbReference>
<comment type="caution">
    <text evidence="9">The sequence shown here is derived from an EMBL/GenBank/DDBJ whole genome shotgun (WGS) entry which is preliminary data.</text>
</comment>
<comment type="subcellular location">
    <subcellularLocation>
        <location evidence="1">Nucleus</location>
    </subcellularLocation>
</comment>
<gene>
    <name evidence="9" type="ORF">L195_g008133</name>
</gene>
<keyword evidence="5" id="KW-0539">Nucleus</keyword>
<proteinExistence type="predicted"/>
<dbReference type="Pfam" id="PF13912">
    <property type="entry name" value="zf-C2H2_6"/>
    <property type="match status" value="1"/>
</dbReference>
<protein>
    <submittedName>
        <fullName evidence="9">Zinc finger protein</fullName>
    </submittedName>
</protein>
<dbReference type="Gene3D" id="3.30.160.60">
    <property type="entry name" value="Classic Zinc Finger"/>
    <property type="match status" value="1"/>
</dbReference>
<dbReference type="PROSITE" id="PS50157">
    <property type="entry name" value="ZINC_FINGER_C2H2_2"/>
    <property type="match status" value="1"/>
</dbReference>
<evidence type="ECO:0000256" key="1">
    <source>
        <dbReference type="ARBA" id="ARBA00004123"/>
    </source>
</evidence>
<dbReference type="Proteomes" id="UP000236291">
    <property type="component" value="Unassembled WGS sequence"/>
</dbReference>
<evidence type="ECO:0000256" key="4">
    <source>
        <dbReference type="ARBA" id="ARBA00022833"/>
    </source>
</evidence>
<name>A0A2K3P8A5_TRIPR</name>
<evidence type="ECO:0000256" key="5">
    <source>
        <dbReference type="ARBA" id="ARBA00023242"/>
    </source>
</evidence>
<evidence type="ECO:0000256" key="6">
    <source>
        <dbReference type="PROSITE-ProRule" id="PRU00042"/>
    </source>
</evidence>
<evidence type="ECO:0000313" key="9">
    <source>
        <dbReference type="EMBL" id="PNY11525.1"/>
    </source>
</evidence>
<dbReference type="GO" id="GO:0008270">
    <property type="term" value="F:zinc ion binding"/>
    <property type="evidence" value="ECO:0007669"/>
    <property type="project" value="UniProtKB-KW"/>
</dbReference>
<feature type="region of interest" description="Disordered" evidence="7">
    <location>
        <begin position="1"/>
        <end position="26"/>
    </location>
</feature>
<dbReference type="InterPro" id="IPR044246">
    <property type="entry name" value="ZFP3-like"/>
</dbReference>
<organism evidence="9 10">
    <name type="scientific">Trifolium pratense</name>
    <name type="common">Red clover</name>
    <dbReference type="NCBI Taxonomy" id="57577"/>
    <lineage>
        <taxon>Eukaryota</taxon>
        <taxon>Viridiplantae</taxon>
        <taxon>Streptophyta</taxon>
        <taxon>Embryophyta</taxon>
        <taxon>Tracheophyta</taxon>
        <taxon>Spermatophyta</taxon>
        <taxon>Magnoliopsida</taxon>
        <taxon>eudicotyledons</taxon>
        <taxon>Gunneridae</taxon>
        <taxon>Pentapetalae</taxon>
        <taxon>rosids</taxon>
        <taxon>fabids</taxon>
        <taxon>Fabales</taxon>
        <taxon>Fabaceae</taxon>
        <taxon>Papilionoideae</taxon>
        <taxon>50 kb inversion clade</taxon>
        <taxon>NPAAA clade</taxon>
        <taxon>Hologalegina</taxon>
        <taxon>IRL clade</taxon>
        <taxon>Trifolieae</taxon>
        <taxon>Trifolium</taxon>
    </lineage>
</organism>
<keyword evidence="4" id="KW-0862">Zinc</keyword>
<evidence type="ECO:0000256" key="7">
    <source>
        <dbReference type="SAM" id="MobiDB-lite"/>
    </source>
</evidence>
<dbReference type="InterPro" id="IPR013087">
    <property type="entry name" value="Znf_C2H2_type"/>
</dbReference>
<sequence length="193" mass="21836">MSETLHFGDGVTGENRKQKRKMEERLGVDSHLSLSLSIRAERGGESSSKSLKIHEEQRKYPCKFCNKMFSNPQALGGHQNAHRRERVLLRMDREIQMGTFGLGPHLCPCSNPRYHHQYPLTAAGWTPFYYGIRWPHLVAPTSYGNPFGMINNSAWAIQTALNNNQLQVPSFGAARKVFNEAVLICLAPTWVLV</sequence>
<dbReference type="AlphaFoldDB" id="A0A2K3P8A5"/>
<dbReference type="EMBL" id="ASHM01004597">
    <property type="protein sequence ID" value="PNY11525.1"/>
    <property type="molecule type" value="Genomic_DNA"/>
</dbReference>
<dbReference type="PROSITE" id="PS00028">
    <property type="entry name" value="ZINC_FINGER_C2H2_1"/>
    <property type="match status" value="1"/>
</dbReference>
<reference evidence="9 10" key="2">
    <citation type="journal article" date="2017" name="Front. Plant Sci.">
        <title>Gene Classification and Mining of Molecular Markers Useful in Red Clover (Trifolium pratense) Breeding.</title>
        <authorList>
            <person name="Istvanek J."/>
            <person name="Dluhosova J."/>
            <person name="Dluhos P."/>
            <person name="Patkova L."/>
            <person name="Nedelnik J."/>
            <person name="Repkova J."/>
        </authorList>
    </citation>
    <scope>NUCLEOTIDE SEQUENCE [LARGE SCALE GENOMIC DNA]</scope>
    <source>
        <strain evidence="10">cv. Tatra</strain>
        <tissue evidence="9">Young leaves</tissue>
    </source>
</reference>
<dbReference type="GO" id="GO:0005634">
    <property type="term" value="C:nucleus"/>
    <property type="evidence" value="ECO:0007669"/>
    <property type="project" value="UniProtKB-SubCell"/>
</dbReference>
<accession>A0A2K3P8A5</accession>
<keyword evidence="2" id="KW-0479">Metal-binding</keyword>
<dbReference type="GO" id="GO:0009788">
    <property type="term" value="P:negative regulation of abscisic acid-activated signaling pathway"/>
    <property type="evidence" value="ECO:0007669"/>
    <property type="project" value="InterPro"/>
</dbReference>
<dbReference type="SUPFAM" id="SSF57667">
    <property type="entry name" value="beta-beta-alpha zinc fingers"/>
    <property type="match status" value="1"/>
</dbReference>
<dbReference type="InterPro" id="IPR036236">
    <property type="entry name" value="Znf_C2H2_sf"/>
</dbReference>
<dbReference type="PANTHER" id="PTHR47287">
    <property type="entry name" value="C2H2 AND C2HC ZINC FINGERS SUPERFAMILY PROTEIN"/>
    <property type="match status" value="1"/>
</dbReference>
<evidence type="ECO:0000259" key="8">
    <source>
        <dbReference type="PROSITE" id="PS50157"/>
    </source>
</evidence>
<dbReference type="STRING" id="57577.A0A2K3P8A5"/>
<evidence type="ECO:0000256" key="3">
    <source>
        <dbReference type="ARBA" id="ARBA00022771"/>
    </source>
</evidence>
<evidence type="ECO:0000313" key="10">
    <source>
        <dbReference type="Proteomes" id="UP000236291"/>
    </source>
</evidence>
<evidence type="ECO:0000256" key="2">
    <source>
        <dbReference type="ARBA" id="ARBA00022723"/>
    </source>
</evidence>
<feature type="domain" description="C2H2-type" evidence="8">
    <location>
        <begin position="60"/>
        <end position="87"/>
    </location>
</feature>